<organism evidence="3 4">
    <name type="scientific">Candidatus Amphirhobacter heronislandensis</name>
    <dbReference type="NCBI Taxonomy" id="1732024"/>
    <lineage>
        <taxon>Bacteria</taxon>
        <taxon>Pseudomonadati</taxon>
        <taxon>Pseudomonadota</taxon>
        <taxon>Gammaproteobacteria</taxon>
        <taxon>Candidatus Tethybacterales</taxon>
        <taxon>Candidatus Tethybacteraceae</taxon>
        <taxon>Candidatus Amphirhobacter</taxon>
    </lineage>
</organism>
<keyword evidence="4" id="KW-1185">Reference proteome</keyword>
<comment type="caution">
    <text evidence="3">The sequence shown here is derived from an EMBL/GenBank/DDBJ whole genome shotgun (WGS) entry which is preliminary data.</text>
</comment>
<feature type="region of interest" description="Disordered" evidence="1">
    <location>
        <begin position="162"/>
        <end position="185"/>
    </location>
</feature>
<dbReference type="InterPro" id="IPR012899">
    <property type="entry name" value="LTXXQ"/>
</dbReference>
<evidence type="ECO:0000313" key="3">
    <source>
        <dbReference type="EMBL" id="MBF2734690.1"/>
    </source>
</evidence>
<dbReference type="Proteomes" id="UP000604381">
    <property type="component" value="Unassembled WGS sequence"/>
</dbReference>
<keyword evidence="2" id="KW-0732">Signal</keyword>
<feature type="chain" id="PRO_5037757955" evidence="2">
    <location>
        <begin position="28"/>
        <end position="185"/>
    </location>
</feature>
<gene>
    <name evidence="3" type="ORF">ISN26_01105</name>
</gene>
<feature type="signal peptide" evidence="2">
    <location>
        <begin position="1"/>
        <end position="27"/>
    </location>
</feature>
<sequence length="185" mass="20730">MNYRPSRKALIAAAAVLALGGASIAVADHLDDGHHDHDRYGKGYERLLKNLDDHIELSEAQEAELERIFIERREAALALREQGRTSLQELITADAVTADEVIAVLEGVLEPRAELDPRREAAEVFAAVHAVLTPEQRAALAARIGEHGLRWGRHGRWFSSRESRHDGRGHRLFGRGHDDDHDDRY</sequence>
<evidence type="ECO:0000256" key="2">
    <source>
        <dbReference type="SAM" id="SignalP"/>
    </source>
</evidence>
<dbReference type="EMBL" id="JADHEI010000013">
    <property type="protein sequence ID" value="MBF2734690.1"/>
    <property type="molecule type" value="Genomic_DNA"/>
</dbReference>
<dbReference type="AlphaFoldDB" id="A0A930UB68"/>
<dbReference type="GO" id="GO:0042597">
    <property type="term" value="C:periplasmic space"/>
    <property type="evidence" value="ECO:0007669"/>
    <property type="project" value="InterPro"/>
</dbReference>
<accession>A0A930UB68</accession>
<dbReference type="Gene3D" id="1.20.120.1490">
    <property type="match status" value="1"/>
</dbReference>
<name>A0A930UB68_9GAMM</name>
<reference evidence="3" key="1">
    <citation type="submission" date="2020-10" db="EMBL/GenBank/DDBJ databases">
        <title>An improved Amphimedon queenslandica hologenome assembly reveals how three proteobacterial symbionts can extend the metabolic phenotypic of their marine sponge host.</title>
        <authorList>
            <person name="Degnan B."/>
            <person name="Degnan S."/>
            <person name="Xiang X."/>
        </authorList>
    </citation>
    <scope>NUCLEOTIDE SEQUENCE</scope>
    <source>
        <strain evidence="3">AqS2</strain>
    </source>
</reference>
<feature type="compositionally biased region" description="Basic and acidic residues" evidence="1">
    <location>
        <begin position="175"/>
        <end position="185"/>
    </location>
</feature>
<protein>
    <submittedName>
        <fullName evidence="3">Spy/CpxP family protein refolding chaperone</fullName>
    </submittedName>
</protein>
<evidence type="ECO:0000256" key="1">
    <source>
        <dbReference type="SAM" id="MobiDB-lite"/>
    </source>
</evidence>
<evidence type="ECO:0000313" key="4">
    <source>
        <dbReference type="Proteomes" id="UP000604381"/>
    </source>
</evidence>
<proteinExistence type="predicted"/>
<dbReference type="Pfam" id="PF07813">
    <property type="entry name" value="LTXXQ"/>
    <property type="match status" value="1"/>
</dbReference>